<dbReference type="AlphaFoldDB" id="A0A510X0S6"/>
<dbReference type="PANTHER" id="PTHR41328">
    <property type="entry name" value="TERMINASE SMALL SUBUNIT-RELATED"/>
    <property type="match status" value="1"/>
</dbReference>
<organism evidence="4 5">
    <name type="scientific">Ligilactobacillus aviarius</name>
    <dbReference type="NCBI Taxonomy" id="1606"/>
    <lineage>
        <taxon>Bacteria</taxon>
        <taxon>Bacillati</taxon>
        <taxon>Bacillota</taxon>
        <taxon>Bacilli</taxon>
        <taxon>Lactobacillales</taxon>
        <taxon>Lactobacillaceae</taxon>
        <taxon>Ligilactobacillus</taxon>
    </lineage>
</organism>
<accession>A0A510X0S6</accession>
<name>A0A510X0S6_9LACO</name>
<keyword evidence="5" id="KW-1185">Reference proteome</keyword>
<dbReference type="InterPro" id="IPR052404">
    <property type="entry name" value="SPP1-like_terminase"/>
</dbReference>
<dbReference type="GeneID" id="29933866"/>
<dbReference type="Gene3D" id="6.10.140.2160">
    <property type="match status" value="1"/>
</dbReference>
<dbReference type="RefSeq" id="WP_057827521.1">
    <property type="nucleotide sequence ID" value="NZ_BAAACL010000017.1"/>
</dbReference>
<evidence type="ECO:0000256" key="3">
    <source>
        <dbReference type="SAM" id="MobiDB-lite"/>
    </source>
</evidence>
<evidence type="ECO:0000256" key="2">
    <source>
        <dbReference type="ARBA" id="ARBA00023219"/>
    </source>
</evidence>
<dbReference type="Gene3D" id="1.10.10.1400">
    <property type="entry name" value="Terminase, small subunit, N-terminal DNA-binding domain, HTH motif"/>
    <property type="match status" value="1"/>
</dbReference>
<keyword evidence="1" id="KW-1188">Viral release from host cell</keyword>
<sequence length="188" mass="20965">MKLTHKQRMFADEYLKCGNATEAAIKAGYSKKTARAIGNENLTKPYIKAYVAEKQKEIESHKIADAKEVMEFYSAVLRGEKKETVVIATPAGMETTTKEADLKTRISAAKELMKRYPLSDDDPMQKQAYRKAKAEADILEAKASLLAGNTNDTESMLQGFLEKLEGGIDESERPVHTETDRNSENSPE</sequence>
<dbReference type="Pfam" id="PF03592">
    <property type="entry name" value="Terminase_2"/>
    <property type="match status" value="1"/>
</dbReference>
<protein>
    <submittedName>
        <fullName evidence="4">Terminase</fullName>
    </submittedName>
</protein>
<dbReference type="InterPro" id="IPR038713">
    <property type="entry name" value="Terminase_Gp1_N_sf"/>
</dbReference>
<dbReference type="PANTHER" id="PTHR41328:SF2">
    <property type="entry name" value="TERMINASE SMALL SUBUNIT"/>
    <property type="match status" value="1"/>
</dbReference>
<reference evidence="4 5" key="1">
    <citation type="submission" date="2019-07" db="EMBL/GenBank/DDBJ databases">
        <title>Whole genome shotgun sequence of Lactobacillus aviarius subsp. aviarius NBRC 102162.</title>
        <authorList>
            <person name="Hosoyama A."/>
            <person name="Uohara A."/>
            <person name="Ohji S."/>
            <person name="Ichikawa N."/>
        </authorList>
    </citation>
    <scope>NUCLEOTIDE SEQUENCE [LARGE SCALE GENOMIC DNA]</scope>
    <source>
        <strain evidence="4 5">NBRC 102162</strain>
    </source>
</reference>
<evidence type="ECO:0000313" key="4">
    <source>
        <dbReference type="EMBL" id="GEK42270.1"/>
    </source>
</evidence>
<feature type="region of interest" description="Disordered" evidence="3">
    <location>
        <begin position="163"/>
        <end position="188"/>
    </location>
</feature>
<evidence type="ECO:0000313" key="5">
    <source>
        <dbReference type="Proteomes" id="UP000321722"/>
    </source>
</evidence>
<dbReference type="Proteomes" id="UP000321722">
    <property type="component" value="Unassembled WGS sequence"/>
</dbReference>
<dbReference type="GO" id="GO:0051276">
    <property type="term" value="P:chromosome organization"/>
    <property type="evidence" value="ECO:0007669"/>
    <property type="project" value="InterPro"/>
</dbReference>
<dbReference type="EMBL" id="BJUI01000016">
    <property type="protein sequence ID" value="GEK42270.1"/>
    <property type="molecule type" value="Genomic_DNA"/>
</dbReference>
<gene>
    <name evidence="4" type="ORF">LAV01_11020</name>
</gene>
<dbReference type="InterPro" id="IPR005335">
    <property type="entry name" value="Terminase_ssu"/>
</dbReference>
<keyword evidence="2" id="KW-0231">Viral genome packaging</keyword>
<comment type="caution">
    <text evidence="4">The sequence shown here is derived from an EMBL/GenBank/DDBJ whole genome shotgun (WGS) entry which is preliminary data.</text>
</comment>
<proteinExistence type="predicted"/>
<evidence type="ECO:0000256" key="1">
    <source>
        <dbReference type="ARBA" id="ARBA00022612"/>
    </source>
</evidence>